<sequence length="151" mass="16680">MTSSLLAPHPFGDLITEASLTEKFTHFHQWEDRYRQLIQLSRQLPALSEELKTAEIELSGCENRVWLSSQLLNNGTLHFYGDSEGRIVRGLLAVLLTAVEGKTPADLLEQDPLALFDTLGLRAQLSASRSSGLQALADAVQRAAREHTQAV</sequence>
<dbReference type="InterPro" id="IPR003808">
    <property type="entry name" value="Fe-S_metab-assoc_dom"/>
</dbReference>
<keyword evidence="6" id="KW-1185">Reference proteome</keyword>
<evidence type="ECO:0000259" key="4">
    <source>
        <dbReference type="Pfam" id="PF02657"/>
    </source>
</evidence>
<proteinExistence type="inferred from homology"/>
<dbReference type="OrthoDB" id="9799320at2"/>
<feature type="domain" description="Fe-S metabolism associated" evidence="4">
    <location>
        <begin position="22"/>
        <end position="142"/>
    </location>
</feature>
<dbReference type="Proteomes" id="UP000219271">
    <property type="component" value="Unassembled WGS sequence"/>
</dbReference>
<evidence type="ECO:0000256" key="1">
    <source>
        <dbReference type="ARBA" id="ARBA00010282"/>
    </source>
</evidence>
<accession>A0A286BVX4</accession>
<dbReference type="PANTHER" id="PTHR43597">
    <property type="entry name" value="SULFUR ACCEPTOR PROTEIN CSDE"/>
    <property type="match status" value="1"/>
</dbReference>
<dbReference type="Gene3D" id="3.90.1010.10">
    <property type="match status" value="1"/>
</dbReference>
<dbReference type="NCBIfam" id="TIGR03391">
    <property type="entry name" value="FeS_syn_CsdE"/>
    <property type="match status" value="1"/>
</dbReference>
<name>A0A286BVX4_9GAMM</name>
<reference evidence="6" key="1">
    <citation type="submission" date="2017-09" db="EMBL/GenBank/DDBJ databases">
        <authorList>
            <person name="Varghese N."/>
            <person name="Submissions S."/>
        </authorList>
    </citation>
    <scope>NUCLEOTIDE SEQUENCE [LARGE SCALE GENOMIC DNA]</scope>
    <source>
        <strain evidence="6">JKS000234</strain>
    </source>
</reference>
<evidence type="ECO:0000256" key="3">
    <source>
        <dbReference type="SAM" id="Coils"/>
    </source>
</evidence>
<dbReference type="InterPro" id="IPR017763">
    <property type="entry name" value="Cysteine_desulfurase_CsdE"/>
</dbReference>
<feature type="active site" description="Cysteine persulfide intermediate" evidence="2">
    <location>
        <position position="61"/>
    </location>
</feature>
<gene>
    <name evidence="5" type="ORF">SAMN06273570_2676</name>
</gene>
<protein>
    <submittedName>
        <fullName evidence="5">Cysteine desulfuration protein SufE</fullName>
    </submittedName>
</protein>
<dbReference type="AlphaFoldDB" id="A0A286BVX4"/>
<evidence type="ECO:0000256" key="2">
    <source>
        <dbReference type="PIRSR" id="PIRSR617763-1"/>
    </source>
</evidence>
<evidence type="ECO:0000313" key="6">
    <source>
        <dbReference type="Proteomes" id="UP000219271"/>
    </source>
</evidence>
<feature type="coiled-coil region" evidence="3">
    <location>
        <begin position="37"/>
        <end position="64"/>
    </location>
</feature>
<dbReference type="RefSeq" id="WP_097096207.1">
    <property type="nucleotide sequence ID" value="NZ_OCMY01000001.1"/>
</dbReference>
<dbReference type="SUPFAM" id="SSF82649">
    <property type="entry name" value="SufE/NifU"/>
    <property type="match status" value="1"/>
</dbReference>
<dbReference type="Pfam" id="PF02657">
    <property type="entry name" value="SufE"/>
    <property type="match status" value="1"/>
</dbReference>
<dbReference type="EMBL" id="OCMY01000001">
    <property type="protein sequence ID" value="SOD38278.1"/>
    <property type="molecule type" value="Genomic_DNA"/>
</dbReference>
<organism evidence="5 6">
    <name type="scientific">Candidatus Pantoea floridensis</name>
    <dbReference type="NCBI Taxonomy" id="1938870"/>
    <lineage>
        <taxon>Bacteria</taxon>
        <taxon>Pseudomonadati</taxon>
        <taxon>Pseudomonadota</taxon>
        <taxon>Gammaproteobacteria</taxon>
        <taxon>Enterobacterales</taxon>
        <taxon>Erwiniaceae</taxon>
        <taxon>Pantoea</taxon>
    </lineage>
</organism>
<evidence type="ECO:0000313" key="5">
    <source>
        <dbReference type="EMBL" id="SOD38278.1"/>
    </source>
</evidence>
<dbReference type="PANTHER" id="PTHR43597:SF5">
    <property type="entry name" value="SUFE-LIKE PROTEIN 2, CHLOROPLASTIC"/>
    <property type="match status" value="1"/>
</dbReference>
<comment type="similarity">
    <text evidence="1">Belongs to the SufE family.</text>
</comment>
<keyword evidence="3" id="KW-0175">Coiled coil</keyword>